<organism evidence="2 3">
    <name type="scientific">Kitasatospora cheerisanensis KCTC 2395</name>
    <dbReference type="NCBI Taxonomy" id="1348663"/>
    <lineage>
        <taxon>Bacteria</taxon>
        <taxon>Bacillati</taxon>
        <taxon>Actinomycetota</taxon>
        <taxon>Actinomycetes</taxon>
        <taxon>Kitasatosporales</taxon>
        <taxon>Streptomycetaceae</taxon>
        <taxon>Kitasatospora</taxon>
    </lineage>
</organism>
<dbReference type="RefSeq" id="WP_051653374.1">
    <property type="nucleotide sequence ID" value="NZ_KK853997.1"/>
</dbReference>
<reference evidence="2 3" key="1">
    <citation type="submission" date="2014-05" db="EMBL/GenBank/DDBJ databases">
        <title>Draft Genome Sequence of Kitasatospora cheerisanensis KCTC 2395.</title>
        <authorList>
            <person name="Nam D.H."/>
        </authorList>
    </citation>
    <scope>NUCLEOTIDE SEQUENCE [LARGE SCALE GENOMIC DNA]</scope>
    <source>
        <strain evidence="2 3">KCTC 2395</strain>
    </source>
</reference>
<protein>
    <submittedName>
        <fullName evidence="2">Uncharacterized protein</fullName>
    </submittedName>
</protein>
<keyword evidence="3" id="KW-1185">Reference proteome</keyword>
<evidence type="ECO:0000313" key="3">
    <source>
        <dbReference type="Proteomes" id="UP000027178"/>
    </source>
</evidence>
<evidence type="ECO:0000313" key="2">
    <source>
        <dbReference type="EMBL" id="KDN83477.1"/>
    </source>
</evidence>
<dbReference type="Proteomes" id="UP000027178">
    <property type="component" value="Unassembled WGS sequence"/>
</dbReference>
<dbReference type="AlphaFoldDB" id="A0A066YQE4"/>
<feature type="compositionally biased region" description="Basic and acidic residues" evidence="1">
    <location>
        <begin position="55"/>
        <end position="65"/>
    </location>
</feature>
<dbReference type="PATRIC" id="fig|1348663.4.peg.4795"/>
<comment type="caution">
    <text evidence="2">The sequence shown here is derived from an EMBL/GenBank/DDBJ whole genome shotgun (WGS) entry which is preliminary data.</text>
</comment>
<dbReference type="HOGENOM" id="CLU_2617312_0_0_11"/>
<sequence length="78" mass="8707">MHRQWDTRTHLLASIVDAVQANTWTAIQLAARRAVPLPDPLPRPGDRPAAAPSRRTLDLSRHPDARPLPAKYRTAPDN</sequence>
<proteinExistence type="predicted"/>
<accession>A0A066YQE4</accession>
<evidence type="ECO:0000256" key="1">
    <source>
        <dbReference type="SAM" id="MobiDB-lite"/>
    </source>
</evidence>
<feature type="region of interest" description="Disordered" evidence="1">
    <location>
        <begin position="35"/>
        <end position="78"/>
    </location>
</feature>
<dbReference type="EMBL" id="JNBY01000095">
    <property type="protein sequence ID" value="KDN83477.1"/>
    <property type="molecule type" value="Genomic_DNA"/>
</dbReference>
<name>A0A066YQE4_9ACTN</name>
<gene>
    <name evidence="2" type="ORF">KCH_49590</name>
</gene>